<dbReference type="SUPFAM" id="SSF55874">
    <property type="entry name" value="ATPase domain of HSP90 chaperone/DNA topoisomerase II/histidine kinase"/>
    <property type="match status" value="1"/>
</dbReference>
<dbReference type="CDD" id="cd16917">
    <property type="entry name" value="HATPase_UhpB-NarQ-NarX-like"/>
    <property type="match status" value="1"/>
</dbReference>
<accession>A0A919VP12</accession>
<dbReference type="InterPro" id="IPR017205">
    <property type="entry name" value="Sig_transdc_His_kinase_ChrS"/>
</dbReference>
<evidence type="ECO:0000256" key="1">
    <source>
        <dbReference type="ARBA" id="ARBA00022679"/>
    </source>
</evidence>
<dbReference type="RefSeq" id="WP_212990214.1">
    <property type="nucleotide sequence ID" value="NZ_BAABEA010000005.1"/>
</dbReference>
<dbReference type="Pfam" id="PF02518">
    <property type="entry name" value="HATPase_c"/>
    <property type="match status" value="1"/>
</dbReference>
<dbReference type="Gene3D" id="3.30.565.10">
    <property type="entry name" value="Histidine kinase-like ATPase, C-terminal domain"/>
    <property type="match status" value="1"/>
</dbReference>
<evidence type="ECO:0000259" key="5">
    <source>
        <dbReference type="SMART" id="SM00387"/>
    </source>
</evidence>
<feature type="domain" description="Histidine kinase/HSP90-like ATPase" evidence="5">
    <location>
        <begin position="292"/>
        <end position="381"/>
    </location>
</feature>
<dbReference type="InterPro" id="IPR050482">
    <property type="entry name" value="Sensor_HK_TwoCompSys"/>
</dbReference>
<dbReference type="GO" id="GO:0046983">
    <property type="term" value="F:protein dimerization activity"/>
    <property type="evidence" value="ECO:0007669"/>
    <property type="project" value="InterPro"/>
</dbReference>
<keyword evidence="7" id="KW-1185">Reference proteome</keyword>
<dbReference type="PIRSF" id="PIRSF037434">
    <property type="entry name" value="STHK_ChrS"/>
    <property type="match status" value="1"/>
</dbReference>
<comment type="caution">
    <text evidence="6">The sequence shown here is derived from an EMBL/GenBank/DDBJ whole genome shotgun (WGS) entry which is preliminary data.</text>
</comment>
<keyword evidence="1" id="KW-0808">Transferase</keyword>
<feature type="transmembrane region" description="Helical" evidence="4">
    <location>
        <begin position="107"/>
        <end position="127"/>
    </location>
</feature>
<dbReference type="InterPro" id="IPR011712">
    <property type="entry name" value="Sig_transdc_His_kin_sub3_dim/P"/>
</dbReference>
<dbReference type="GO" id="GO:0016020">
    <property type="term" value="C:membrane"/>
    <property type="evidence" value="ECO:0007669"/>
    <property type="project" value="InterPro"/>
</dbReference>
<keyword evidence="4" id="KW-0812">Transmembrane</keyword>
<evidence type="ECO:0000256" key="3">
    <source>
        <dbReference type="ARBA" id="ARBA00023012"/>
    </source>
</evidence>
<keyword evidence="3" id="KW-0902">Two-component regulatory system</keyword>
<dbReference type="Pfam" id="PF07730">
    <property type="entry name" value="HisKA_3"/>
    <property type="match status" value="1"/>
</dbReference>
<keyword evidence="4" id="KW-0472">Membrane</keyword>
<protein>
    <submittedName>
        <fullName evidence="6">Two-component sensor histidine kinase</fullName>
    </submittedName>
</protein>
<dbReference type="EMBL" id="BOQL01000032">
    <property type="protein sequence ID" value="GIM70677.1"/>
    <property type="molecule type" value="Genomic_DNA"/>
</dbReference>
<feature type="transmembrane region" description="Helical" evidence="4">
    <location>
        <begin position="68"/>
        <end position="95"/>
    </location>
</feature>
<dbReference type="PANTHER" id="PTHR24421">
    <property type="entry name" value="NITRATE/NITRITE SENSOR PROTEIN NARX-RELATED"/>
    <property type="match status" value="1"/>
</dbReference>
<dbReference type="GO" id="GO:0000155">
    <property type="term" value="F:phosphorelay sensor kinase activity"/>
    <property type="evidence" value="ECO:0007669"/>
    <property type="project" value="InterPro"/>
</dbReference>
<dbReference type="PANTHER" id="PTHR24421:SF62">
    <property type="entry name" value="SENSORY TRANSDUCTION HISTIDINE KINASE"/>
    <property type="match status" value="1"/>
</dbReference>
<dbReference type="SMART" id="SM00387">
    <property type="entry name" value="HATPase_c"/>
    <property type="match status" value="1"/>
</dbReference>
<organism evidence="6 7">
    <name type="scientific">Actinoplanes auranticolor</name>
    <dbReference type="NCBI Taxonomy" id="47988"/>
    <lineage>
        <taxon>Bacteria</taxon>
        <taxon>Bacillati</taxon>
        <taxon>Actinomycetota</taxon>
        <taxon>Actinomycetes</taxon>
        <taxon>Micromonosporales</taxon>
        <taxon>Micromonosporaceae</taxon>
        <taxon>Actinoplanes</taxon>
    </lineage>
</organism>
<dbReference type="AlphaFoldDB" id="A0A919VP12"/>
<proteinExistence type="predicted"/>
<name>A0A919VP12_9ACTN</name>
<evidence type="ECO:0000313" key="6">
    <source>
        <dbReference type="EMBL" id="GIM70677.1"/>
    </source>
</evidence>
<dbReference type="Proteomes" id="UP000681340">
    <property type="component" value="Unassembled WGS sequence"/>
</dbReference>
<evidence type="ECO:0000313" key="7">
    <source>
        <dbReference type="Proteomes" id="UP000681340"/>
    </source>
</evidence>
<dbReference type="InterPro" id="IPR036890">
    <property type="entry name" value="HATPase_C_sf"/>
</dbReference>
<dbReference type="InterPro" id="IPR003594">
    <property type="entry name" value="HATPase_dom"/>
</dbReference>
<evidence type="ECO:0000256" key="4">
    <source>
        <dbReference type="SAM" id="Phobius"/>
    </source>
</evidence>
<gene>
    <name evidence="6" type="ORF">Aau02nite_42140</name>
</gene>
<evidence type="ECO:0000256" key="2">
    <source>
        <dbReference type="ARBA" id="ARBA00022777"/>
    </source>
</evidence>
<feature type="transmembrane region" description="Helical" evidence="4">
    <location>
        <begin position="43"/>
        <end position="62"/>
    </location>
</feature>
<dbReference type="Gene3D" id="1.20.5.1930">
    <property type="match status" value="1"/>
</dbReference>
<keyword evidence="4" id="KW-1133">Transmembrane helix</keyword>
<sequence>MTAPAGGPGEPIARHSRAWVVFYAVVALAVAASVLGQSGTGPGLRAVAVGAIAVVALLYGFWGRHGRAGLPFVVVVLVVFAAGTVAVSTVSYLLFALCPLIFMTLEIRAAVVAVVGANLLPLVAGFLRGGADWSFITHVGPIFVMTAAVAVWLGTWIDRVIQQSRERAALIAELESSRAEVARLSHEAGVAAERARLAGEIHDTLAQGFTSIITLLQAADPALADERLALAVRTARENLAESRALVAALAPAALATGSLPDAVRRQVSRFAEETGIPATFRLTGDTRGLPTVVEVVLLRAAQEALTNVRRHADAHEVAVLLAFGPDSVRLVVRDDGRGFDAAAVSGFGLPGMRTRAEQVNGTLTVHSDPDTGTLVEVEVPA</sequence>
<keyword evidence="2 6" id="KW-0418">Kinase</keyword>
<feature type="transmembrane region" description="Helical" evidence="4">
    <location>
        <begin position="18"/>
        <end position="36"/>
    </location>
</feature>
<reference evidence="6" key="1">
    <citation type="submission" date="2021-03" db="EMBL/GenBank/DDBJ databases">
        <title>Whole genome shotgun sequence of Actinoplanes auranticolor NBRC 12245.</title>
        <authorList>
            <person name="Komaki H."/>
            <person name="Tamura T."/>
        </authorList>
    </citation>
    <scope>NUCLEOTIDE SEQUENCE</scope>
    <source>
        <strain evidence="6">NBRC 12245</strain>
    </source>
</reference>
<feature type="transmembrane region" description="Helical" evidence="4">
    <location>
        <begin position="133"/>
        <end position="157"/>
    </location>
</feature>